<feature type="transmembrane region" description="Helical" evidence="5">
    <location>
        <begin position="14"/>
        <end position="35"/>
    </location>
</feature>
<dbReference type="GO" id="GO:0005506">
    <property type="term" value="F:iron ion binding"/>
    <property type="evidence" value="ECO:0007669"/>
    <property type="project" value="InterPro"/>
</dbReference>
<comment type="subcellular location">
    <subcellularLocation>
        <location evidence="1">Membrane</location>
    </subcellularLocation>
</comment>
<organism evidence="7 8">
    <name type="scientific">Candidatus Methylumidiphilus alinenensis</name>
    <dbReference type="NCBI Taxonomy" id="2202197"/>
    <lineage>
        <taxon>Bacteria</taxon>
        <taxon>Pseudomonadati</taxon>
        <taxon>Pseudomonadota</taxon>
        <taxon>Gammaproteobacteria</taxon>
        <taxon>Methylococcales</taxon>
        <taxon>Candidatus Methylumidiphilus</taxon>
    </lineage>
</organism>
<dbReference type="GO" id="GO:0008610">
    <property type="term" value="P:lipid biosynthetic process"/>
    <property type="evidence" value="ECO:0007669"/>
    <property type="project" value="InterPro"/>
</dbReference>
<feature type="domain" description="Fatty acid hydroxylase" evidence="6">
    <location>
        <begin position="103"/>
        <end position="244"/>
    </location>
</feature>
<feature type="transmembrane region" description="Helical" evidence="5">
    <location>
        <begin position="55"/>
        <end position="77"/>
    </location>
</feature>
<evidence type="ECO:0000256" key="5">
    <source>
        <dbReference type="SAM" id="Phobius"/>
    </source>
</evidence>
<evidence type="ECO:0000259" key="6">
    <source>
        <dbReference type="Pfam" id="PF04116"/>
    </source>
</evidence>
<name>A0A2W4QMD4_9GAMM</name>
<protein>
    <submittedName>
        <fullName evidence="7">Sterol desaturase family protein</fullName>
    </submittedName>
</protein>
<evidence type="ECO:0000313" key="7">
    <source>
        <dbReference type="EMBL" id="PZN72326.1"/>
    </source>
</evidence>
<dbReference type="GO" id="GO:0016491">
    <property type="term" value="F:oxidoreductase activity"/>
    <property type="evidence" value="ECO:0007669"/>
    <property type="project" value="InterPro"/>
</dbReference>
<feature type="transmembrane region" description="Helical" evidence="5">
    <location>
        <begin position="97"/>
        <end position="115"/>
    </location>
</feature>
<dbReference type="InterPro" id="IPR050307">
    <property type="entry name" value="Sterol_Desaturase_Related"/>
</dbReference>
<evidence type="ECO:0000313" key="8">
    <source>
        <dbReference type="Proteomes" id="UP000249396"/>
    </source>
</evidence>
<feature type="transmembrane region" description="Helical" evidence="5">
    <location>
        <begin position="178"/>
        <end position="198"/>
    </location>
</feature>
<accession>A0A2W4QMD4</accession>
<proteinExistence type="predicted"/>
<gene>
    <name evidence="7" type="ORF">DM484_24675</name>
</gene>
<sequence>MEILRLLQQNLPPFAVDIVRLCIWLVLLVILFVPLERVFAQHPQKIFRKGFLTDLCYYFISSLIPAHILVVPMAMIAWGLHYFVPGGLHQWVAGQPLGMRLAASLVVGEFGFYWGHRWMHEIPLLWRFHAIHHSAEQIDWLVNTRAHPVDMVFTRICGFIPLYLVGLARPMGNDKMDMVPLMVILIGTMWGFFIHSNLNWRFGWLEWLISTPAFHHWHHTNDGPALINKNYSAMIPWVDKIFGTLYLPKQWPAKYGIDGPMAPGLAGQLIQPFDYRQ</sequence>
<dbReference type="Pfam" id="PF04116">
    <property type="entry name" value="FA_hydroxylase"/>
    <property type="match status" value="1"/>
</dbReference>
<feature type="transmembrane region" description="Helical" evidence="5">
    <location>
        <begin position="152"/>
        <end position="172"/>
    </location>
</feature>
<evidence type="ECO:0000256" key="4">
    <source>
        <dbReference type="ARBA" id="ARBA00023136"/>
    </source>
</evidence>
<comment type="caution">
    <text evidence="7">The sequence shown here is derived from an EMBL/GenBank/DDBJ whole genome shotgun (WGS) entry which is preliminary data.</text>
</comment>
<dbReference type="PANTHER" id="PTHR11863">
    <property type="entry name" value="STEROL DESATURASE"/>
    <property type="match status" value="1"/>
</dbReference>
<dbReference type="InterPro" id="IPR006694">
    <property type="entry name" value="Fatty_acid_hydroxylase"/>
</dbReference>
<reference evidence="7 8" key="1">
    <citation type="journal article" date="2018" name="Aquat. Microb. Ecol.">
        <title>Gammaproteobacterial methanotrophs dominate.</title>
        <authorList>
            <person name="Rissanen A.J."/>
            <person name="Saarenheimo J."/>
            <person name="Tiirola M."/>
            <person name="Peura S."/>
            <person name="Aalto S.L."/>
            <person name="Karvinen A."/>
            <person name="Nykanen H."/>
        </authorList>
    </citation>
    <scope>NUCLEOTIDE SEQUENCE [LARGE SCALE GENOMIC DNA]</scope>
    <source>
        <strain evidence="7">AMbin10</strain>
    </source>
</reference>
<evidence type="ECO:0000256" key="3">
    <source>
        <dbReference type="ARBA" id="ARBA00022989"/>
    </source>
</evidence>
<dbReference type="EMBL" id="QJPH01000492">
    <property type="protein sequence ID" value="PZN72326.1"/>
    <property type="molecule type" value="Genomic_DNA"/>
</dbReference>
<evidence type="ECO:0000256" key="2">
    <source>
        <dbReference type="ARBA" id="ARBA00022692"/>
    </source>
</evidence>
<evidence type="ECO:0000256" key="1">
    <source>
        <dbReference type="ARBA" id="ARBA00004370"/>
    </source>
</evidence>
<dbReference type="AlphaFoldDB" id="A0A2W4QMD4"/>
<keyword evidence="2 5" id="KW-0812">Transmembrane</keyword>
<keyword evidence="4 5" id="KW-0472">Membrane</keyword>
<dbReference type="Proteomes" id="UP000249396">
    <property type="component" value="Unassembled WGS sequence"/>
</dbReference>
<keyword evidence="3 5" id="KW-1133">Transmembrane helix</keyword>
<dbReference type="GO" id="GO:0016020">
    <property type="term" value="C:membrane"/>
    <property type="evidence" value="ECO:0007669"/>
    <property type="project" value="UniProtKB-SubCell"/>
</dbReference>